<dbReference type="EMBL" id="JBHSDK010000012">
    <property type="protein sequence ID" value="MFC4335188.1"/>
    <property type="molecule type" value="Genomic_DNA"/>
</dbReference>
<keyword evidence="3" id="KW-1185">Reference proteome</keyword>
<feature type="region of interest" description="Disordered" evidence="1">
    <location>
        <begin position="170"/>
        <end position="262"/>
    </location>
</feature>
<comment type="caution">
    <text evidence="2">The sequence shown here is derived from an EMBL/GenBank/DDBJ whole genome shotgun (WGS) entry which is preliminary data.</text>
</comment>
<feature type="compositionally biased region" description="Gly residues" evidence="1">
    <location>
        <begin position="208"/>
        <end position="219"/>
    </location>
</feature>
<evidence type="ECO:0000313" key="3">
    <source>
        <dbReference type="Proteomes" id="UP001595823"/>
    </source>
</evidence>
<accession>A0ABV8TWM1</accession>
<protein>
    <submittedName>
        <fullName evidence="2">Uncharacterized protein</fullName>
    </submittedName>
</protein>
<sequence>MARTEARVKTSIWDDRDFVLLTAEGQRVYLFLISQADVSQCGVLALRVRRWARKLRVESVELTRTLTTLERFGFVAIDDDEEELLVRSFVRNDGVHKQPNILRAARRALGEVASDALKEVLRIELERLRAHHADEMADSAKGVLAEMIAELPEPSPKDEPEELEVDELPIGEASEETSGEPMPEPSEERVGKGFGEPFREPFAEGFAEGSGVGARGGGNPPVSGTQVRNSLRSSPPTSNTDDESDEPRSKGPRARPPEPPREDVVRICEALVEHRKALKCKLPAITEGWKREARRLFDLDKRPFDEALKVLAWSQNHHFWSSNIASIPKFREQYDKLRLQMENQGAAPGRTPHQPYRDPVDPSAYDEPF</sequence>
<name>A0ABV8TWM1_9ACTN</name>
<feature type="compositionally biased region" description="Basic and acidic residues" evidence="1">
    <location>
        <begin position="186"/>
        <end position="202"/>
    </location>
</feature>
<dbReference type="RefSeq" id="WP_380619637.1">
    <property type="nucleotide sequence ID" value="NZ_JBHSDK010000012.1"/>
</dbReference>
<dbReference type="Proteomes" id="UP001595823">
    <property type="component" value="Unassembled WGS sequence"/>
</dbReference>
<evidence type="ECO:0000313" key="2">
    <source>
        <dbReference type="EMBL" id="MFC4335188.1"/>
    </source>
</evidence>
<proteinExistence type="predicted"/>
<evidence type="ECO:0000256" key="1">
    <source>
        <dbReference type="SAM" id="MobiDB-lite"/>
    </source>
</evidence>
<reference evidence="3" key="1">
    <citation type="journal article" date="2019" name="Int. J. Syst. Evol. Microbiol.">
        <title>The Global Catalogue of Microorganisms (GCM) 10K type strain sequencing project: providing services to taxonomists for standard genome sequencing and annotation.</title>
        <authorList>
            <consortium name="The Broad Institute Genomics Platform"/>
            <consortium name="The Broad Institute Genome Sequencing Center for Infectious Disease"/>
            <person name="Wu L."/>
            <person name="Ma J."/>
        </authorList>
    </citation>
    <scope>NUCLEOTIDE SEQUENCE [LARGE SCALE GENOMIC DNA]</scope>
    <source>
        <strain evidence="3">IBRC-M 10908</strain>
    </source>
</reference>
<gene>
    <name evidence="2" type="ORF">ACFPET_08255</name>
</gene>
<organism evidence="2 3">
    <name type="scientific">Salininema proteolyticum</name>
    <dbReference type="NCBI Taxonomy" id="1607685"/>
    <lineage>
        <taxon>Bacteria</taxon>
        <taxon>Bacillati</taxon>
        <taxon>Actinomycetota</taxon>
        <taxon>Actinomycetes</taxon>
        <taxon>Glycomycetales</taxon>
        <taxon>Glycomycetaceae</taxon>
        <taxon>Salininema</taxon>
    </lineage>
</organism>
<feature type="region of interest" description="Disordered" evidence="1">
    <location>
        <begin position="343"/>
        <end position="369"/>
    </location>
</feature>
<feature type="compositionally biased region" description="Polar residues" evidence="1">
    <location>
        <begin position="222"/>
        <end position="239"/>
    </location>
</feature>